<comment type="caution">
    <text evidence="1">The sequence shown here is derived from an EMBL/GenBank/DDBJ whole genome shotgun (WGS) entry which is preliminary data.</text>
</comment>
<dbReference type="GO" id="GO:0005524">
    <property type="term" value="F:ATP binding"/>
    <property type="evidence" value="ECO:0007669"/>
    <property type="project" value="UniProtKB-KW"/>
</dbReference>
<dbReference type="OrthoDB" id="1060501at2"/>
<keyword evidence="1" id="KW-0547">Nucleotide-binding</keyword>
<accession>A0A4U0H552</accession>
<sequence>MKNYSKEDVTKIKEILSDNIVLINDTIQWVDNSLKYEERNKLLATCKKNLNTLRKIDRGIGNKPVMAVFGASQVGKSYLIKNLLSSKGQPFYINNGREKYDFLKDINPPGTGAESTGVVTRFTADNKTLFEEYPIRINILSPKDVLNIILDSYFLDLKKITSFISKKDLEEHLLKLEQHQGHDTQSYLSEYDILEIQSYFQKHLSKHTILFQSLYEIRFFERIADIILHIPPRRWTDVFNVLWNRNEYLSGLFSGLIAKQELLGFVDSGYIAFDNVLRGKGEILDVKRLQELDQCDRYTKVKRADGTVVELQISYLAALVAELVLAIPAELSKGREFLNHSDLLDFPGARSRMPLDQEEVSEKHLDGMLLRGKVSYLFNKYSDDFNINNLLFCTNDKQLEVSEIPSLLSDWISNNIGDNVRDRGITLKNVGIPPLFVIFTFFNNQLKYDTTNDTQYALSPNHLDYKWQIRFERFFEQEIVTQSKDWHTDWSDRHPYFQNFYLLRDFKYSEDSFRGYAEQGEESEVNPDRSKFLKSLQSSFINHPFVQRHFASPSQSWDSAATLNNDGAQLIVDNLAQVSNNKTKINHYLNRANNLLQEIKEDLGRFVYTDDIAKHRASSMAKVNQFQMSFNTILARNLSLFNTFIEKISLIPLDIYQLLNQNMVLEMSDQVTDENTPAAILKSQYAELANLKSKAEVINVLKEKLWLANEVDVINFLQAGGIQLEELYTDHRSESKSEYYTRLVLAYWKNQITSSNNFDQLAELGLTRGSIDFITSHLQHILEKRKIADKLIYILDGVVSQIHVNHGHEFFLAETFTLIVNDLAVNFDTNFFSETELDEARHMFSNSKLFAPNHAKDESSDAIAGLFDNNNLDTRTITLQKYNKWIESFRASLLVNAGFVDYDEKANESLKSMIDQYKPIQLHS</sequence>
<dbReference type="InterPro" id="IPR017030">
    <property type="entry name" value="Vir_effector_SfrC"/>
</dbReference>
<evidence type="ECO:0000313" key="2">
    <source>
        <dbReference type="Proteomes" id="UP000309872"/>
    </source>
</evidence>
<keyword evidence="2" id="KW-1185">Reference proteome</keyword>
<reference evidence="1 2" key="1">
    <citation type="submission" date="2019-04" db="EMBL/GenBank/DDBJ databases">
        <title>Sphingobacterium olei sp. nov., isolated from oil-contaminated soil.</title>
        <authorList>
            <person name="Liu B."/>
        </authorList>
    </citation>
    <scope>NUCLEOTIDE SEQUENCE [LARGE SCALE GENOMIC DNA]</scope>
    <source>
        <strain evidence="1 2">Y3L14</strain>
    </source>
</reference>
<keyword evidence="1" id="KW-0067">ATP-binding</keyword>
<gene>
    <name evidence="1" type="ORF">FAZ19_09865</name>
</gene>
<dbReference type="Pfam" id="PF10139">
    <property type="entry name" value="Virul_Fac"/>
    <property type="match status" value="1"/>
</dbReference>
<dbReference type="AlphaFoldDB" id="A0A4U0H552"/>
<dbReference type="RefSeq" id="WP_136820571.1">
    <property type="nucleotide sequence ID" value="NZ_BMJX01000003.1"/>
</dbReference>
<dbReference type="EMBL" id="SUKA01000003">
    <property type="protein sequence ID" value="TJY65442.1"/>
    <property type="molecule type" value="Genomic_DNA"/>
</dbReference>
<name>A0A4U0H552_9SPHI</name>
<dbReference type="Proteomes" id="UP000309872">
    <property type="component" value="Unassembled WGS sequence"/>
</dbReference>
<organism evidence="1 2">
    <name type="scientific">Sphingobacterium alkalisoli</name>
    <dbReference type="NCBI Taxonomy" id="1874115"/>
    <lineage>
        <taxon>Bacteria</taxon>
        <taxon>Pseudomonadati</taxon>
        <taxon>Bacteroidota</taxon>
        <taxon>Sphingobacteriia</taxon>
        <taxon>Sphingobacteriales</taxon>
        <taxon>Sphingobacteriaceae</taxon>
        <taxon>Sphingobacterium</taxon>
    </lineage>
</organism>
<proteinExistence type="predicted"/>
<protein>
    <submittedName>
        <fullName evidence="1">ABC transporter ATP-binding protein</fullName>
    </submittedName>
</protein>
<evidence type="ECO:0000313" key="1">
    <source>
        <dbReference type="EMBL" id="TJY65442.1"/>
    </source>
</evidence>